<dbReference type="PANTHER" id="PTHR24092">
    <property type="entry name" value="PROBABLE PHOSPHOLIPID-TRANSPORTING ATPASE"/>
    <property type="match status" value="1"/>
</dbReference>
<organism evidence="1 2">
    <name type="scientific">Aegilops tauschii subsp. strangulata</name>
    <name type="common">Goatgrass</name>
    <dbReference type="NCBI Taxonomy" id="200361"/>
    <lineage>
        <taxon>Eukaryota</taxon>
        <taxon>Viridiplantae</taxon>
        <taxon>Streptophyta</taxon>
        <taxon>Embryophyta</taxon>
        <taxon>Tracheophyta</taxon>
        <taxon>Spermatophyta</taxon>
        <taxon>Magnoliopsida</taxon>
        <taxon>Liliopsida</taxon>
        <taxon>Poales</taxon>
        <taxon>Poaceae</taxon>
        <taxon>BOP clade</taxon>
        <taxon>Pooideae</taxon>
        <taxon>Triticodae</taxon>
        <taxon>Triticeae</taxon>
        <taxon>Triticinae</taxon>
        <taxon>Aegilops</taxon>
    </lineage>
</organism>
<evidence type="ECO:0000313" key="2">
    <source>
        <dbReference type="Proteomes" id="UP000015105"/>
    </source>
</evidence>
<dbReference type="EnsemblPlants" id="AET5Gv20307900.7">
    <property type="protein sequence ID" value="AET5Gv20307900.7"/>
    <property type="gene ID" value="AET5Gv20307900"/>
</dbReference>
<protein>
    <submittedName>
        <fullName evidence="1">Uncharacterized protein</fullName>
    </submittedName>
</protein>
<name>A0A453K5P8_AEGTS</name>
<reference evidence="1" key="5">
    <citation type="journal article" date="2021" name="G3 (Bethesda)">
        <title>Aegilops tauschii genome assembly Aet v5.0 features greater sequence contiguity and improved annotation.</title>
        <authorList>
            <person name="Wang L."/>
            <person name="Zhu T."/>
            <person name="Rodriguez J.C."/>
            <person name="Deal K.R."/>
            <person name="Dubcovsky J."/>
            <person name="McGuire P.E."/>
            <person name="Lux T."/>
            <person name="Spannagl M."/>
            <person name="Mayer K.F.X."/>
            <person name="Baldrich P."/>
            <person name="Meyers B.C."/>
            <person name="Huo N."/>
            <person name="Gu Y.Q."/>
            <person name="Zhou H."/>
            <person name="Devos K.M."/>
            <person name="Bennetzen J.L."/>
            <person name="Unver T."/>
            <person name="Budak H."/>
            <person name="Gulick P.J."/>
            <person name="Galiba G."/>
            <person name="Kalapos B."/>
            <person name="Nelson D.R."/>
            <person name="Li P."/>
            <person name="You F.M."/>
            <person name="Luo M.C."/>
            <person name="Dvorak J."/>
        </authorList>
    </citation>
    <scope>NUCLEOTIDE SEQUENCE [LARGE SCALE GENOMIC DNA]</scope>
    <source>
        <strain evidence="1">cv. AL8/78</strain>
    </source>
</reference>
<reference evidence="2" key="2">
    <citation type="journal article" date="2017" name="Nat. Plants">
        <title>The Aegilops tauschii genome reveals multiple impacts of transposons.</title>
        <authorList>
            <person name="Zhao G."/>
            <person name="Zou C."/>
            <person name="Li K."/>
            <person name="Wang K."/>
            <person name="Li T."/>
            <person name="Gao L."/>
            <person name="Zhang X."/>
            <person name="Wang H."/>
            <person name="Yang Z."/>
            <person name="Liu X."/>
            <person name="Jiang W."/>
            <person name="Mao L."/>
            <person name="Kong X."/>
            <person name="Jiao Y."/>
            <person name="Jia J."/>
        </authorList>
    </citation>
    <scope>NUCLEOTIDE SEQUENCE [LARGE SCALE GENOMIC DNA]</scope>
    <source>
        <strain evidence="2">cv. AL8/78</strain>
    </source>
</reference>
<accession>A0A453K5P8</accession>
<reference evidence="2" key="1">
    <citation type="journal article" date="2014" name="Science">
        <title>Ancient hybridizations among the ancestral genomes of bread wheat.</title>
        <authorList>
            <consortium name="International Wheat Genome Sequencing Consortium,"/>
            <person name="Marcussen T."/>
            <person name="Sandve S.R."/>
            <person name="Heier L."/>
            <person name="Spannagl M."/>
            <person name="Pfeifer M."/>
            <person name="Jakobsen K.S."/>
            <person name="Wulff B.B."/>
            <person name="Steuernagel B."/>
            <person name="Mayer K.F."/>
            <person name="Olsen O.A."/>
        </authorList>
    </citation>
    <scope>NUCLEOTIDE SEQUENCE [LARGE SCALE GENOMIC DNA]</scope>
    <source>
        <strain evidence="2">cv. AL8/78</strain>
    </source>
</reference>
<dbReference type="AlphaFoldDB" id="A0A453K5P8"/>
<dbReference type="PANTHER" id="PTHR24092:SF148">
    <property type="entry name" value="PHOSPHOLIPID-TRANSPORTING ATPASE"/>
    <property type="match status" value="1"/>
</dbReference>
<dbReference type="Gramene" id="AET5Gv20307900.7">
    <property type="protein sequence ID" value="AET5Gv20307900.7"/>
    <property type="gene ID" value="AET5Gv20307900"/>
</dbReference>
<evidence type="ECO:0000313" key="1">
    <source>
        <dbReference type="EnsemblPlants" id="AET5Gv20307900.7"/>
    </source>
</evidence>
<dbReference type="STRING" id="200361.A0A453K5P8"/>
<dbReference type="GO" id="GO:0140326">
    <property type="term" value="F:ATPase-coupled intramembrane lipid transporter activity"/>
    <property type="evidence" value="ECO:0007669"/>
    <property type="project" value="TreeGrafter"/>
</dbReference>
<dbReference type="GO" id="GO:0005886">
    <property type="term" value="C:plasma membrane"/>
    <property type="evidence" value="ECO:0007669"/>
    <property type="project" value="TreeGrafter"/>
</dbReference>
<dbReference type="GO" id="GO:0045332">
    <property type="term" value="P:phospholipid translocation"/>
    <property type="evidence" value="ECO:0007669"/>
    <property type="project" value="TreeGrafter"/>
</dbReference>
<sequence>PSVTIVDQTNDTVELCQFEFLMYIELVSFTSTFHFGDMANCFLHYSTSCHVHLAGANYVSVIQMTDVGLGICGLEGRQVVMASDFVMEQFCFVKKSLIRRGTGTIRYNISTMDIWNVGFLIHHHY</sequence>
<reference evidence="1" key="3">
    <citation type="journal article" date="2017" name="Nature">
        <title>Genome sequence of the progenitor of the wheat D genome Aegilops tauschii.</title>
        <authorList>
            <person name="Luo M.C."/>
            <person name="Gu Y.Q."/>
            <person name="Puiu D."/>
            <person name="Wang H."/>
            <person name="Twardziok S.O."/>
            <person name="Deal K.R."/>
            <person name="Huo N."/>
            <person name="Zhu T."/>
            <person name="Wang L."/>
            <person name="Wang Y."/>
            <person name="McGuire P.E."/>
            <person name="Liu S."/>
            <person name="Long H."/>
            <person name="Ramasamy R.K."/>
            <person name="Rodriguez J.C."/>
            <person name="Van S.L."/>
            <person name="Yuan L."/>
            <person name="Wang Z."/>
            <person name="Xia Z."/>
            <person name="Xiao L."/>
            <person name="Anderson O.D."/>
            <person name="Ouyang S."/>
            <person name="Liang Y."/>
            <person name="Zimin A.V."/>
            <person name="Pertea G."/>
            <person name="Qi P."/>
            <person name="Bennetzen J.L."/>
            <person name="Dai X."/>
            <person name="Dawson M.W."/>
            <person name="Muller H.G."/>
            <person name="Kugler K."/>
            <person name="Rivarola-Duarte L."/>
            <person name="Spannagl M."/>
            <person name="Mayer K.F.X."/>
            <person name="Lu F.H."/>
            <person name="Bevan M.W."/>
            <person name="Leroy P."/>
            <person name="Li P."/>
            <person name="You F.M."/>
            <person name="Sun Q."/>
            <person name="Liu Z."/>
            <person name="Lyons E."/>
            <person name="Wicker T."/>
            <person name="Salzberg S.L."/>
            <person name="Devos K.M."/>
            <person name="Dvorak J."/>
        </authorList>
    </citation>
    <scope>NUCLEOTIDE SEQUENCE [LARGE SCALE GENOMIC DNA]</scope>
    <source>
        <strain evidence="1">cv. AL8/78</strain>
    </source>
</reference>
<keyword evidence="2" id="KW-1185">Reference proteome</keyword>
<proteinExistence type="predicted"/>
<dbReference type="Proteomes" id="UP000015105">
    <property type="component" value="Chromosome 5D"/>
</dbReference>
<reference evidence="1" key="4">
    <citation type="submission" date="2019-03" db="UniProtKB">
        <authorList>
            <consortium name="EnsemblPlants"/>
        </authorList>
    </citation>
    <scope>IDENTIFICATION</scope>
</reference>